<gene>
    <name evidence="2" type="ORF">AN477_09505</name>
</gene>
<dbReference type="SUPFAM" id="SSF103473">
    <property type="entry name" value="MFS general substrate transporter"/>
    <property type="match status" value="1"/>
</dbReference>
<feature type="transmembrane region" description="Helical" evidence="1">
    <location>
        <begin position="275"/>
        <end position="297"/>
    </location>
</feature>
<dbReference type="InterPro" id="IPR036259">
    <property type="entry name" value="MFS_trans_sf"/>
</dbReference>
<proteinExistence type="predicted"/>
<keyword evidence="1" id="KW-0812">Transmembrane</keyword>
<accession>A0A0P9CLT2</accession>
<organism evidence="2 3">
    <name type="scientific">Alicyclobacillus ferrooxydans</name>
    <dbReference type="NCBI Taxonomy" id="471514"/>
    <lineage>
        <taxon>Bacteria</taxon>
        <taxon>Bacillati</taxon>
        <taxon>Bacillota</taxon>
        <taxon>Bacilli</taxon>
        <taxon>Bacillales</taxon>
        <taxon>Alicyclobacillaceae</taxon>
        <taxon>Alicyclobacillus</taxon>
    </lineage>
</organism>
<keyword evidence="1" id="KW-0472">Membrane</keyword>
<evidence type="ECO:0008006" key="4">
    <source>
        <dbReference type="Google" id="ProtNLM"/>
    </source>
</evidence>
<feature type="transmembrane region" description="Helical" evidence="1">
    <location>
        <begin position="241"/>
        <end position="263"/>
    </location>
</feature>
<keyword evidence="3" id="KW-1185">Reference proteome</keyword>
<feature type="transmembrane region" description="Helical" evidence="1">
    <location>
        <begin position="129"/>
        <end position="149"/>
    </location>
</feature>
<sequence length="396" mass="45339">MSPQLKRLLTFNMGYAIIYNYINIFVNFYIWQQTKSFSDICLFNFVLFLVVGANAIIGYAVLLRTSTRFNSLLSVVFAVIGFVVLMLYHPANHVWLILSVGVPMGLFVSYFWTAGNISISKQGQSEDFAIYWSYSNTFTQVISVVNPLLSALFIFLFGFVGSFVIMTIFIGFMIYVSFLVPKIVLHKEFQVQGFLRRATYKSVFTSKKAHWLYASMSVGVIYAQLQNIFALLFTFQVTNKTLVVASLSAGYALVTIGSFLAYLKLHFSPSTWLKFAIVLNAIGIFLDLFHLPVFYILSNFLTTIGIFYFNTIWTAQQFAVTADISLEERIRYFLWREVNLDMTRSLFLLLLIFVPVLHRHFIDMFILVLILSGCFIFMDRKMNAKDSVSSDVAHSI</sequence>
<feature type="transmembrane region" description="Helical" evidence="1">
    <location>
        <begin position="94"/>
        <end position="117"/>
    </location>
</feature>
<reference evidence="2 3" key="1">
    <citation type="submission" date="2015-09" db="EMBL/GenBank/DDBJ databases">
        <title>Draft genome sequence of Alicyclobacillus ferrooxydans DSM 22381.</title>
        <authorList>
            <person name="Hemp J."/>
        </authorList>
    </citation>
    <scope>NUCLEOTIDE SEQUENCE [LARGE SCALE GENOMIC DNA]</scope>
    <source>
        <strain evidence="2 3">TC-34</strain>
    </source>
</reference>
<dbReference type="PATRIC" id="fig|471514.4.peg.476"/>
<comment type="caution">
    <text evidence="2">The sequence shown here is derived from an EMBL/GenBank/DDBJ whole genome shotgun (WGS) entry which is preliminary data.</text>
</comment>
<keyword evidence="1" id="KW-1133">Transmembrane helix</keyword>
<dbReference type="AlphaFoldDB" id="A0A0P9CLT2"/>
<feature type="transmembrane region" description="Helical" evidence="1">
    <location>
        <begin position="361"/>
        <end position="378"/>
    </location>
</feature>
<feature type="transmembrane region" description="Helical" evidence="1">
    <location>
        <begin position="69"/>
        <end position="88"/>
    </location>
</feature>
<feature type="transmembrane region" description="Helical" evidence="1">
    <location>
        <begin position="211"/>
        <end position="235"/>
    </location>
</feature>
<dbReference type="EMBL" id="LJCO01000042">
    <property type="protein sequence ID" value="KPV43950.1"/>
    <property type="molecule type" value="Genomic_DNA"/>
</dbReference>
<name>A0A0P9CLT2_9BACL</name>
<feature type="transmembrane region" description="Helical" evidence="1">
    <location>
        <begin position="12"/>
        <end position="30"/>
    </location>
</feature>
<feature type="transmembrane region" description="Helical" evidence="1">
    <location>
        <begin position="42"/>
        <end position="62"/>
    </location>
</feature>
<evidence type="ECO:0000313" key="2">
    <source>
        <dbReference type="EMBL" id="KPV43950.1"/>
    </source>
</evidence>
<feature type="transmembrane region" description="Helical" evidence="1">
    <location>
        <begin position="155"/>
        <end position="180"/>
    </location>
</feature>
<evidence type="ECO:0000256" key="1">
    <source>
        <dbReference type="SAM" id="Phobius"/>
    </source>
</evidence>
<evidence type="ECO:0000313" key="3">
    <source>
        <dbReference type="Proteomes" id="UP000050482"/>
    </source>
</evidence>
<protein>
    <recommendedName>
        <fullName evidence="4">MFS transporter</fullName>
    </recommendedName>
</protein>
<dbReference type="Proteomes" id="UP000050482">
    <property type="component" value="Unassembled WGS sequence"/>
</dbReference>
<dbReference type="RefSeq" id="WP_054968920.1">
    <property type="nucleotide sequence ID" value="NZ_LJCO01000042.1"/>
</dbReference>
<dbReference type="OrthoDB" id="2371185at2"/>